<comment type="similarity">
    <text evidence="4">In the N-terminal section; belongs to the N-acetylglucosamine-1-phosphate uridyltransferase family.</text>
</comment>
<dbReference type="Gene3D" id="2.160.10.10">
    <property type="entry name" value="Hexapeptide repeat proteins"/>
    <property type="match status" value="1"/>
</dbReference>
<dbReference type="InterPro" id="IPR029044">
    <property type="entry name" value="Nucleotide-diphossugar_trans"/>
</dbReference>
<keyword evidence="8" id="KW-0511">Multifunctional enzyme</keyword>
<evidence type="ECO:0000256" key="5">
    <source>
        <dbReference type="ARBA" id="ARBA00022679"/>
    </source>
</evidence>
<dbReference type="AlphaFoldDB" id="A0A0G1GVU6"/>
<evidence type="ECO:0000256" key="10">
    <source>
        <dbReference type="ARBA" id="ARBA00048247"/>
    </source>
</evidence>
<dbReference type="InterPro" id="IPR001451">
    <property type="entry name" value="Hexapep"/>
</dbReference>
<comment type="caution">
    <text evidence="13">The sequence shown here is derived from an EMBL/GenBank/DDBJ whole genome shotgun (WGS) entry which is preliminary data.</text>
</comment>
<dbReference type="Proteomes" id="UP000034617">
    <property type="component" value="Unassembled WGS sequence"/>
</dbReference>
<evidence type="ECO:0000256" key="7">
    <source>
        <dbReference type="ARBA" id="ARBA00022737"/>
    </source>
</evidence>
<dbReference type="GO" id="GO:0019134">
    <property type="term" value="F:glucosamine-1-phosphate N-acetyltransferase activity"/>
    <property type="evidence" value="ECO:0007669"/>
    <property type="project" value="UniProtKB-EC"/>
</dbReference>
<keyword evidence="7" id="KW-0677">Repeat</keyword>
<evidence type="ECO:0000256" key="11">
    <source>
        <dbReference type="ARBA" id="ARBA00048493"/>
    </source>
</evidence>
<evidence type="ECO:0000256" key="8">
    <source>
        <dbReference type="ARBA" id="ARBA00023268"/>
    </source>
</evidence>
<dbReference type="Gene3D" id="3.90.550.10">
    <property type="entry name" value="Spore Coat Polysaccharide Biosynthesis Protein SpsA, Chain A"/>
    <property type="match status" value="1"/>
</dbReference>
<dbReference type="PANTHER" id="PTHR43584:SF8">
    <property type="entry name" value="N-ACETYLMURAMATE ALPHA-1-PHOSPHATE URIDYLYLTRANSFERASE"/>
    <property type="match status" value="1"/>
</dbReference>
<evidence type="ECO:0000256" key="1">
    <source>
        <dbReference type="ARBA" id="ARBA00005166"/>
    </source>
</evidence>
<evidence type="ECO:0000256" key="4">
    <source>
        <dbReference type="ARBA" id="ARBA00007947"/>
    </source>
</evidence>
<evidence type="ECO:0000259" key="12">
    <source>
        <dbReference type="Pfam" id="PF00483"/>
    </source>
</evidence>
<keyword evidence="9" id="KW-0012">Acyltransferase</keyword>
<comment type="catalytic activity">
    <reaction evidence="11">
        <text>N-acetyl-alpha-D-glucosamine 1-phosphate + UTP + H(+) = UDP-N-acetyl-alpha-D-glucosamine + diphosphate</text>
        <dbReference type="Rhea" id="RHEA:13509"/>
        <dbReference type="ChEBI" id="CHEBI:15378"/>
        <dbReference type="ChEBI" id="CHEBI:33019"/>
        <dbReference type="ChEBI" id="CHEBI:46398"/>
        <dbReference type="ChEBI" id="CHEBI:57705"/>
        <dbReference type="ChEBI" id="CHEBI:57776"/>
        <dbReference type="EC" id="2.7.7.23"/>
    </reaction>
</comment>
<keyword evidence="6" id="KW-0548">Nucleotidyltransferase</keyword>
<evidence type="ECO:0000256" key="9">
    <source>
        <dbReference type="ARBA" id="ARBA00023315"/>
    </source>
</evidence>
<dbReference type="PROSITE" id="PS00101">
    <property type="entry name" value="HEXAPEP_TRANSFERASES"/>
    <property type="match status" value="1"/>
</dbReference>
<dbReference type="PANTHER" id="PTHR43584">
    <property type="entry name" value="NUCLEOTIDYL TRANSFERASE"/>
    <property type="match status" value="1"/>
</dbReference>
<dbReference type="Pfam" id="PF00132">
    <property type="entry name" value="Hexapep"/>
    <property type="match status" value="1"/>
</dbReference>
<name>A0A0G1GVU6_9BACT</name>
<sequence>MIDVLLLAGGESTRFWPFTDKNLTPFFGKPLLLWHYEQVVRIGVKNVVVVVNSDTKEKIQSVPVPKKLTVSYIVQDGNGQGQAVWSAGASFENRPALILNASDIYEDDLLKSVIETHKKDQQSILVSTVRVTSYFPGAYVKMKEDGTILEMIEKPKEGKEPSDSVTIFVYVIPHMKEFRTALKSYAKRPLDGYERAVNKMIKNGTVAKPILTARQWLYLKYPWHILNVMDACLASIKGQNIDSSVKIGKFVTIEGPAIIEEGVKISEGTKIVGPIFIGRGTIVGNNNIIRQSHIGSNCVTGFATDITRSYIGDNSWFHTNYVGDSIVGQNVSMGSGTVCANLRLDESAITSKVKEEVIQTGRTKLGAMIGDTVRIGVNASIMPGVKIGKGSFVGAGVVLGEDLNDGMYCRFTPTVMISQNSKKAPESRDKFKKKL</sequence>
<proteinExistence type="inferred from homology"/>
<evidence type="ECO:0000256" key="6">
    <source>
        <dbReference type="ARBA" id="ARBA00022695"/>
    </source>
</evidence>
<organism evidence="13 14">
    <name type="scientific">Candidatus Gottesmanbacteria bacterium GW2011_GWB1_44_11c</name>
    <dbReference type="NCBI Taxonomy" id="1618447"/>
    <lineage>
        <taxon>Bacteria</taxon>
        <taxon>Candidatus Gottesmaniibacteriota</taxon>
    </lineage>
</organism>
<dbReference type="SUPFAM" id="SSF53448">
    <property type="entry name" value="Nucleotide-diphospho-sugar transferases"/>
    <property type="match status" value="1"/>
</dbReference>
<dbReference type="InterPro" id="IPR018357">
    <property type="entry name" value="Hexapep_transf_CS"/>
</dbReference>
<keyword evidence="5 13" id="KW-0808">Transferase</keyword>
<comment type="pathway">
    <text evidence="1">Nucleotide-sugar biosynthesis; UDP-N-acetyl-alpha-D-glucosamine biosynthesis; N-acetyl-alpha-D-glucosamine 1-phosphate from alpha-D-glucosamine 6-phosphate (route II): step 2/2.</text>
</comment>
<dbReference type="SUPFAM" id="SSF51161">
    <property type="entry name" value="Trimeric LpxA-like enzymes"/>
    <property type="match status" value="1"/>
</dbReference>
<evidence type="ECO:0000256" key="3">
    <source>
        <dbReference type="ARBA" id="ARBA00007707"/>
    </source>
</evidence>
<evidence type="ECO:0000313" key="13">
    <source>
        <dbReference type="EMBL" id="KKT38760.1"/>
    </source>
</evidence>
<feature type="domain" description="Nucleotidyl transferase" evidence="12">
    <location>
        <begin position="5"/>
        <end position="212"/>
    </location>
</feature>
<protein>
    <submittedName>
        <fullName evidence="13">UDP-N-acetylglucosamine diphosphorylase/glucosamine-1-phosphate N-acetyltransferase GlmU</fullName>
    </submittedName>
</protein>
<reference evidence="13 14" key="1">
    <citation type="journal article" date="2015" name="Nature">
        <title>rRNA introns, odd ribosomes, and small enigmatic genomes across a large radiation of phyla.</title>
        <authorList>
            <person name="Brown C.T."/>
            <person name="Hug L.A."/>
            <person name="Thomas B.C."/>
            <person name="Sharon I."/>
            <person name="Castelle C.J."/>
            <person name="Singh A."/>
            <person name="Wilkins M.J."/>
            <person name="Williams K.H."/>
            <person name="Banfield J.F."/>
        </authorList>
    </citation>
    <scope>NUCLEOTIDE SEQUENCE [LARGE SCALE GENOMIC DNA]</scope>
</reference>
<accession>A0A0G1GVU6</accession>
<comment type="pathway">
    <text evidence="2">Nucleotide-sugar biosynthesis; UDP-N-acetyl-alpha-D-glucosamine biosynthesis; UDP-N-acetyl-alpha-D-glucosamine from N-acetyl-alpha-D-glucosamine 1-phosphate: step 1/1.</text>
</comment>
<dbReference type="InterPro" id="IPR050065">
    <property type="entry name" value="GlmU-like"/>
</dbReference>
<comment type="similarity">
    <text evidence="3">In the C-terminal section; belongs to the transferase hexapeptide repeat family.</text>
</comment>
<dbReference type="EMBL" id="LCHM01000006">
    <property type="protein sequence ID" value="KKT38760.1"/>
    <property type="molecule type" value="Genomic_DNA"/>
</dbReference>
<evidence type="ECO:0000313" key="14">
    <source>
        <dbReference type="Proteomes" id="UP000034617"/>
    </source>
</evidence>
<comment type="catalytic activity">
    <reaction evidence="10">
        <text>alpha-D-glucosamine 1-phosphate + acetyl-CoA = N-acetyl-alpha-D-glucosamine 1-phosphate + CoA + H(+)</text>
        <dbReference type="Rhea" id="RHEA:13725"/>
        <dbReference type="ChEBI" id="CHEBI:15378"/>
        <dbReference type="ChEBI" id="CHEBI:57287"/>
        <dbReference type="ChEBI" id="CHEBI:57288"/>
        <dbReference type="ChEBI" id="CHEBI:57776"/>
        <dbReference type="ChEBI" id="CHEBI:58516"/>
        <dbReference type="EC" id="2.3.1.157"/>
    </reaction>
</comment>
<dbReference type="GO" id="GO:0003977">
    <property type="term" value="F:UDP-N-acetylglucosamine diphosphorylase activity"/>
    <property type="evidence" value="ECO:0007669"/>
    <property type="project" value="UniProtKB-EC"/>
</dbReference>
<gene>
    <name evidence="13" type="ORF">UW22_C0006G0026</name>
</gene>
<dbReference type="InterPro" id="IPR005835">
    <property type="entry name" value="NTP_transferase_dom"/>
</dbReference>
<dbReference type="InterPro" id="IPR011004">
    <property type="entry name" value="Trimer_LpxA-like_sf"/>
</dbReference>
<evidence type="ECO:0000256" key="2">
    <source>
        <dbReference type="ARBA" id="ARBA00005208"/>
    </source>
</evidence>
<dbReference type="Pfam" id="PF00483">
    <property type="entry name" value="NTP_transferase"/>
    <property type="match status" value="1"/>
</dbReference>